<dbReference type="InterPro" id="IPR014347">
    <property type="entry name" value="Tautomerase/MIF_sf"/>
</dbReference>
<dbReference type="EC" id="5.3.2.1" evidence="9"/>
<dbReference type="EMBL" id="BSDZ01000023">
    <property type="protein sequence ID" value="GLI65302.1"/>
    <property type="molecule type" value="Genomic_DNA"/>
</dbReference>
<organism evidence="13 14">
    <name type="scientific">Volvox africanus</name>
    <dbReference type="NCBI Taxonomy" id="51714"/>
    <lineage>
        <taxon>Eukaryota</taxon>
        <taxon>Viridiplantae</taxon>
        <taxon>Chlorophyta</taxon>
        <taxon>core chlorophytes</taxon>
        <taxon>Chlorophyceae</taxon>
        <taxon>CS clade</taxon>
        <taxon>Chlamydomonadales</taxon>
        <taxon>Volvocaceae</taxon>
        <taxon>Volvox</taxon>
    </lineage>
</organism>
<dbReference type="Pfam" id="PF01187">
    <property type="entry name" value="MIF"/>
    <property type="match status" value="1"/>
</dbReference>
<comment type="subcellular location">
    <subcellularLocation>
        <location evidence="1">Secreted</location>
    </subcellularLocation>
</comment>
<evidence type="ECO:0000313" key="14">
    <source>
        <dbReference type="Proteomes" id="UP001165090"/>
    </source>
</evidence>
<dbReference type="InterPro" id="IPR019829">
    <property type="entry name" value="Macrophage_inhib_fac_CS"/>
</dbReference>
<dbReference type="InterPro" id="IPR001398">
    <property type="entry name" value="Macrophage_inhib_fac"/>
</dbReference>
<dbReference type="PANTHER" id="PTHR11954">
    <property type="entry name" value="D-DOPACHROME DECARBOXYLASE"/>
    <property type="match status" value="1"/>
</dbReference>
<evidence type="ECO:0000256" key="4">
    <source>
        <dbReference type="ARBA" id="ARBA00022525"/>
    </source>
</evidence>
<comment type="similarity">
    <text evidence="2">Belongs to the MIF family.</text>
</comment>
<keyword evidence="14" id="KW-1185">Reference proteome</keyword>
<dbReference type="Gene3D" id="3.30.429.10">
    <property type="entry name" value="Macrophage Migration Inhibitory Factor"/>
    <property type="match status" value="1"/>
</dbReference>
<evidence type="ECO:0000313" key="13">
    <source>
        <dbReference type="EMBL" id="GLI65302.1"/>
    </source>
</evidence>
<comment type="catalytic activity">
    <reaction evidence="7">
        <text>L-dopachrome = 5,6-dihydroxyindole-2-carboxylate</text>
        <dbReference type="Rhea" id="RHEA:13041"/>
        <dbReference type="ChEBI" id="CHEBI:16875"/>
        <dbReference type="ChEBI" id="CHEBI:57509"/>
        <dbReference type="EC" id="5.3.3.12"/>
    </reaction>
</comment>
<evidence type="ECO:0000256" key="11">
    <source>
        <dbReference type="ARBA" id="ARBA00041912"/>
    </source>
</evidence>
<proteinExistence type="inferred from homology"/>
<gene>
    <name evidence="13" type="ORF">VaNZ11_008844</name>
</gene>
<sequence length="149" mass="16011">MPLLNIITNAPGDRVTTSDVLKALSTAVSKSVGKPEQWVMCSLTTDKPMIYGGSEEPCAFGYLMSIGSIGGDKNKKISAAICEVLTSQLGIPASRVYIQVGDVDPRNMWLRFAGCIDSSVARRLYELVEYLHFSDADAADVGWNGGTFA</sequence>
<dbReference type="PANTHER" id="PTHR11954:SF6">
    <property type="entry name" value="MACROPHAGE MIGRATION INHIBITORY FACTOR"/>
    <property type="match status" value="1"/>
</dbReference>
<dbReference type="SUPFAM" id="SSF55331">
    <property type="entry name" value="Tautomerase/MIF"/>
    <property type="match status" value="1"/>
</dbReference>
<comment type="catalytic activity">
    <reaction evidence="6">
        <text>3-phenylpyruvate = enol-phenylpyruvate</text>
        <dbReference type="Rhea" id="RHEA:17097"/>
        <dbReference type="ChEBI" id="CHEBI:16815"/>
        <dbReference type="ChEBI" id="CHEBI:18005"/>
        <dbReference type="EC" id="5.3.2.1"/>
    </reaction>
</comment>
<evidence type="ECO:0000256" key="7">
    <source>
        <dbReference type="ARBA" id="ARBA00036823"/>
    </source>
</evidence>
<dbReference type="Proteomes" id="UP001165090">
    <property type="component" value="Unassembled WGS sequence"/>
</dbReference>
<protein>
    <recommendedName>
        <fullName evidence="12">L-dopachrome isomerase</fullName>
        <ecNumber evidence="9">5.3.2.1</ecNumber>
        <ecNumber evidence="8">5.3.3.12</ecNumber>
    </recommendedName>
    <alternativeName>
        <fullName evidence="10">L-dopachrome tautomerase</fullName>
    </alternativeName>
    <alternativeName>
        <fullName evidence="11">Phenylpyruvate tautomerase</fullName>
    </alternativeName>
</protein>
<keyword evidence="4" id="KW-0964">Secreted</keyword>
<reference evidence="13 14" key="1">
    <citation type="journal article" date="2023" name="IScience">
        <title>Expanded male sex-determining region conserved during the evolution of homothallism in the green alga Volvox.</title>
        <authorList>
            <person name="Yamamoto K."/>
            <person name="Matsuzaki R."/>
            <person name="Mahakham W."/>
            <person name="Heman W."/>
            <person name="Sekimoto H."/>
            <person name="Kawachi M."/>
            <person name="Minakuchi Y."/>
            <person name="Toyoda A."/>
            <person name="Nozaki H."/>
        </authorList>
    </citation>
    <scope>NUCLEOTIDE SEQUENCE [LARGE SCALE GENOMIC DNA]</scope>
    <source>
        <strain evidence="13 14">NIES-4468</strain>
    </source>
</reference>
<comment type="caution">
    <text evidence="13">The sequence shown here is derived from an EMBL/GenBank/DDBJ whole genome shotgun (WGS) entry which is preliminary data.</text>
</comment>
<evidence type="ECO:0000256" key="2">
    <source>
        <dbReference type="ARBA" id="ARBA00005851"/>
    </source>
</evidence>
<evidence type="ECO:0000256" key="12">
    <source>
        <dbReference type="ARBA" id="ARBA00042730"/>
    </source>
</evidence>
<dbReference type="PROSITE" id="PS01158">
    <property type="entry name" value="MIF"/>
    <property type="match status" value="1"/>
</dbReference>
<evidence type="ECO:0000256" key="5">
    <source>
        <dbReference type="ARBA" id="ARBA00023235"/>
    </source>
</evidence>
<evidence type="ECO:0000256" key="1">
    <source>
        <dbReference type="ARBA" id="ARBA00004613"/>
    </source>
</evidence>
<evidence type="ECO:0000256" key="3">
    <source>
        <dbReference type="ARBA" id="ARBA00022514"/>
    </source>
</evidence>
<name>A0ABQ5S7I1_9CHLO</name>
<evidence type="ECO:0000256" key="8">
    <source>
        <dbReference type="ARBA" id="ARBA00038932"/>
    </source>
</evidence>
<dbReference type="EC" id="5.3.3.12" evidence="8"/>
<evidence type="ECO:0000256" key="6">
    <source>
        <dbReference type="ARBA" id="ARBA00036735"/>
    </source>
</evidence>
<evidence type="ECO:0000256" key="10">
    <source>
        <dbReference type="ARBA" id="ARBA00041631"/>
    </source>
</evidence>
<accession>A0ABQ5S7I1</accession>
<keyword evidence="3" id="KW-0202">Cytokine</keyword>
<keyword evidence="5" id="KW-0413">Isomerase</keyword>
<evidence type="ECO:0000256" key="9">
    <source>
        <dbReference type="ARBA" id="ARBA00039086"/>
    </source>
</evidence>